<dbReference type="Proteomes" id="UP000053859">
    <property type="component" value="Unassembled WGS sequence"/>
</dbReference>
<organism evidence="2 3">
    <name type="scientific">Streptomyces azureus</name>
    <dbReference type="NCBI Taxonomy" id="146537"/>
    <lineage>
        <taxon>Bacteria</taxon>
        <taxon>Bacillati</taxon>
        <taxon>Actinomycetota</taxon>
        <taxon>Actinomycetes</taxon>
        <taxon>Kitasatosporales</taxon>
        <taxon>Streptomycetaceae</taxon>
        <taxon>Streptomyces</taxon>
    </lineage>
</organism>
<feature type="compositionally biased region" description="Polar residues" evidence="1">
    <location>
        <begin position="105"/>
        <end position="118"/>
    </location>
</feature>
<dbReference type="InterPro" id="IPR037143">
    <property type="entry name" value="4-PPantetheinyl_Trfase_dom_sf"/>
</dbReference>
<gene>
    <name evidence="2" type="ORF">SAZU_6700</name>
</gene>
<dbReference type="PATRIC" id="fig|146537.3.peg.7045"/>
<sequence>MSPAVRDGITSPSEHARLDRLHAVRPGIHWDRLLFSAKRSAYKACSSSAPRVLHFEDAGITFSPGTGTFAAHLAGEAFVLTGRRHVCDGILLTATAFPADPPPGQTITSAASRSATVS</sequence>
<name>A0A0K8PVB8_STRAJ</name>
<proteinExistence type="predicted"/>
<dbReference type="GO" id="GO:0000287">
    <property type="term" value="F:magnesium ion binding"/>
    <property type="evidence" value="ECO:0007669"/>
    <property type="project" value="InterPro"/>
</dbReference>
<dbReference type="GO" id="GO:0008897">
    <property type="term" value="F:holo-[acyl-carrier-protein] synthase activity"/>
    <property type="evidence" value="ECO:0007669"/>
    <property type="project" value="InterPro"/>
</dbReference>
<dbReference type="AlphaFoldDB" id="A0A0K8PVB8"/>
<dbReference type="SUPFAM" id="SSF56214">
    <property type="entry name" value="4'-phosphopantetheinyl transferase"/>
    <property type="match status" value="1"/>
</dbReference>
<protein>
    <submittedName>
        <fullName evidence="2">Uncharacterized protein</fullName>
    </submittedName>
</protein>
<evidence type="ECO:0000313" key="2">
    <source>
        <dbReference type="EMBL" id="GAP51827.1"/>
    </source>
</evidence>
<feature type="region of interest" description="Disordered" evidence="1">
    <location>
        <begin position="99"/>
        <end position="118"/>
    </location>
</feature>
<evidence type="ECO:0000313" key="3">
    <source>
        <dbReference type="Proteomes" id="UP000053859"/>
    </source>
</evidence>
<keyword evidence="3" id="KW-1185">Reference proteome</keyword>
<evidence type="ECO:0000256" key="1">
    <source>
        <dbReference type="SAM" id="MobiDB-lite"/>
    </source>
</evidence>
<accession>A0A0K8PVB8</accession>
<dbReference type="EMBL" id="DF968389">
    <property type="protein sequence ID" value="GAP51827.1"/>
    <property type="molecule type" value="Genomic_DNA"/>
</dbReference>
<reference evidence="2" key="1">
    <citation type="journal article" date="2015" name="Genome Announc.">
        <title>Draft Genome Sequence of Thiostrepton-Producing Streptomyces azureus ATCC 14921.</title>
        <authorList>
            <person name="Sakihara K."/>
            <person name="Maeda J."/>
            <person name="Tashiro K."/>
            <person name="Fujino Y."/>
            <person name="Kuhara S."/>
            <person name="Ohshima T."/>
            <person name="Ogata S."/>
            <person name="Doi K."/>
        </authorList>
    </citation>
    <scope>NUCLEOTIDE SEQUENCE [LARGE SCALE GENOMIC DNA]</scope>
    <source>
        <strain evidence="2">ATCC14921</strain>
    </source>
</reference>